<dbReference type="GeneID" id="24810066"/>
<dbReference type="Pfam" id="PF07969">
    <property type="entry name" value="Amidohydro_3"/>
    <property type="match status" value="1"/>
</dbReference>
<dbReference type="Gene3D" id="3.10.310.70">
    <property type="match status" value="1"/>
</dbReference>
<dbReference type="PANTHER" id="PTHR22642">
    <property type="entry name" value="IMIDAZOLONEPROPIONASE"/>
    <property type="match status" value="1"/>
</dbReference>
<feature type="domain" description="Amidohydrolase 3" evidence="1">
    <location>
        <begin position="57"/>
        <end position="527"/>
    </location>
</feature>
<dbReference type="HOGENOM" id="CLU_009942_3_1_2"/>
<dbReference type="GO" id="GO:0016810">
    <property type="term" value="F:hydrolase activity, acting on carbon-nitrogen (but not peptide) bonds"/>
    <property type="evidence" value="ECO:0007669"/>
    <property type="project" value="InterPro"/>
</dbReference>
<dbReference type="SUPFAM" id="SSF51338">
    <property type="entry name" value="Composite domain of metallo-dependent hydrolases"/>
    <property type="match status" value="1"/>
</dbReference>
<gene>
    <name evidence="2" type="ORF">MSVAZ_1627</name>
</gene>
<dbReference type="Gene3D" id="3.20.20.140">
    <property type="entry name" value="Metal-dependent hydrolases"/>
    <property type="match status" value="1"/>
</dbReference>
<dbReference type="Proteomes" id="UP000033096">
    <property type="component" value="Chromosome"/>
</dbReference>
<evidence type="ECO:0000313" key="3">
    <source>
        <dbReference type="Proteomes" id="UP000033096"/>
    </source>
</evidence>
<sequence length="534" mass="58185">MKNNIDAKNDSMIAFTGGQILTMDSEQKYVETVVIKESHIVDVGDRSLLKAYPDAEIHDLKGRVLLPAFIDSHNHLSSFGCFFPTWANLIGLTEKESVMEEIQLHARKKPGKGWIVGFGWFDAKIGGFDLTKNDLDEIISDRPVLLIQATFHQSVVNSQALELVGITRSTPEPRCGIILRESNGMPTGVLVEYAQVPVFRLVMEADTETLANLIEARAKELLKFGITAVHDPGVTPAAEAAYQKLHDEERLPVSVLMMPHGETVLDNQLGYRLHGPVTGVGDEKLRVGPVKLFADGATAETVAFSLKIGGQTINSGNYRDDFEEMLFAATEKGFRVCVHSFGNATTDAVLTAFENAVTRAPAGFEMRPRLEHVTLISTSQIKRLAAMGGCACIQPQFLSRAQNTKQVVLDDGKWYAYGDLVKGGVTVASGSDNPGGFMDARDPIEGSVMGSTMSDGAGNVIFPDQVLPFEQWLWMYTAGGTYAGGQEKERGMLKKGMVADLVVLEGNLDPKNPPVVSETWVAGKKVYDHRVLGI</sequence>
<dbReference type="EMBL" id="CP009520">
    <property type="protein sequence ID" value="AKB43896.1"/>
    <property type="molecule type" value="Genomic_DNA"/>
</dbReference>
<dbReference type="STRING" id="1434123.MSVAZ_1627"/>
<dbReference type="PATRIC" id="fig|1434123.4.peg.1964"/>
<dbReference type="CDD" id="cd01300">
    <property type="entry name" value="YtcJ_like"/>
    <property type="match status" value="1"/>
</dbReference>
<proteinExistence type="predicted"/>
<organism evidence="2 3">
    <name type="scientific">Methanosarcina vacuolata Z-761</name>
    <dbReference type="NCBI Taxonomy" id="1434123"/>
    <lineage>
        <taxon>Archaea</taxon>
        <taxon>Methanobacteriati</taxon>
        <taxon>Methanobacteriota</taxon>
        <taxon>Stenosarchaea group</taxon>
        <taxon>Methanomicrobia</taxon>
        <taxon>Methanosarcinales</taxon>
        <taxon>Methanosarcinaceae</taxon>
        <taxon>Methanosarcina</taxon>
    </lineage>
</organism>
<dbReference type="RefSeq" id="WP_048120228.1">
    <property type="nucleotide sequence ID" value="NZ_CP009520.1"/>
</dbReference>
<dbReference type="InterPro" id="IPR032466">
    <property type="entry name" value="Metal_Hydrolase"/>
</dbReference>
<dbReference type="InterPro" id="IPR013108">
    <property type="entry name" value="Amidohydro_3"/>
</dbReference>
<dbReference type="InterPro" id="IPR011059">
    <property type="entry name" value="Metal-dep_hydrolase_composite"/>
</dbReference>
<dbReference type="Gene3D" id="2.30.40.10">
    <property type="entry name" value="Urease, subunit C, domain 1"/>
    <property type="match status" value="1"/>
</dbReference>
<dbReference type="PANTHER" id="PTHR22642:SF2">
    <property type="entry name" value="PROTEIN LONG AFTER FAR-RED 3"/>
    <property type="match status" value="1"/>
</dbReference>
<evidence type="ECO:0000313" key="2">
    <source>
        <dbReference type="EMBL" id="AKB43896.1"/>
    </source>
</evidence>
<protein>
    <recommendedName>
        <fullName evidence="1">Amidohydrolase 3 domain-containing protein</fullName>
    </recommendedName>
</protein>
<evidence type="ECO:0000259" key="1">
    <source>
        <dbReference type="Pfam" id="PF07969"/>
    </source>
</evidence>
<dbReference type="SUPFAM" id="SSF51556">
    <property type="entry name" value="Metallo-dependent hydrolases"/>
    <property type="match status" value="1"/>
</dbReference>
<keyword evidence="3" id="KW-1185">Reference proteome</keyword>
<accession>A0A0E3LH98</accession>
<dbReference type="AlphaFoldDB" id="A0A0E3LH98"/>
<dbReference type="KEGG" id="mvc:MSVAZ_1627"/>
<reference evidence="2 3" key="1">
    <citation type="submission" date="2014-07" db="EMBL/GenBank/DDBJ databases">
        <title>Methanogenic archaea and the global carbon cycle.</title>
        <authorList>
            <person name="Henriksen J.R."/>
            <person name="Luke J."/>
            <person name="Reinhart S."/>
            <person name="Benedict M.N."/>
            <person name="Youngblut N.D."/>
            <person name="Metcalf M.E."/>
            <person name="Whitaker R.J."/>
            <person name="Metcalf W.W."/>
        </authorList>
    </citation>
    <scope>NUCLEOTIDE SEQUENCE [LARGE SCALE GENOMIC DNA]</scope>
    <source>
        <strain evidence="2 3">Z-761</strain>
    </source>
</reference>
<name>A0A0E3LH98_9EURY</name>
<dbReference type="InterPro" id="IPR033932">
    <property type="entry name" value="YtcJ-like"/>
</dbReference>